<dbReference type="InterPro" id="IPR013785">
    <property type="entry name" value="Aldolase_TIM"/>
</dbReference>
<evidence type="ECO:0000256" key="1">
    <source>
        <dbReference type="ARBA" id="ARBA00023239"/>
    </source>
</evidence>
<keyword evidence="1" id="KW-0456">Lyase</keyword>
<dbReference type="PANTHER" id="PTHR12128:SF66">
    <property type="entry name" value="4-HYDROXY-2-OXOGLUTARATE ALDOLASE, MITOCHONDRIAL"/>
    <property type="match status" value="1"/>
</dbReference>
<dbReference type="PANTHER" id="PTHR12128">
    <property type="entry name" value="DIHYDRODIPICOLINATE SYNTHASE"/>
    <property type="match status" value="1"/>
</dbReference>
<evidence type="ECO:0000313" key="2">
    <source>
        <dbReference type="EMBL" id="GAI82988.1"/>
    </source>
</evidence>
<protein>
    <recommendedName>
        <fullName evidence="3">4-hydroxy-tetrahydrodipicolinate synthase</fullName>
    </recommendedName>
</protein>
<dbReference type="CDD" id="cd00408">
    <property type="entry name" value="DHDPS-like"/>
    <property type="match status" value="1"/>
</dbReference>
<gene>
    <name evidence="2" type="ORF">S12H4_26500</name>
</gene>
<organism evidence="2">
    <name type="scientific">marine sediment metagenome</name>
    <dbReference type="NCBI Taxonomy" id="412755"/>
    <lineage>
        <taxon>unclassified sequences</taxon>
        <taxon>metagenomes</taxon>
        <taxon>ecological metagenomes</taxon>
    </lineage>
</organism>
<comment type="caution">
    <text evidence="2">The sequence shown here is derived from an EMBL/GenBank/DDBJ whole genome shotgun (WGS) entry which is preliminary data.</text>
</comment>
<proteinExistence type="predicted"/>
<dbReference type="InterPro" id="IPR002220">
    <property type="entry name" value="DapA-like"/>
</dbReference>
<dbReference type="SUPFAM" id="SSF51569">
    <property type="entry name" value="Aldolase"/>
    <property type="match status" value="1"/>
</dbReference>
<dbReference type="EMBL" id="BARW01015042">
    <property type="protein sequence ID" value="GAI82988.1"/>
    <property type="molecule type" value="Genomic_DNA"/>
</dbReference>
<accession>X1RQT0</accession>
<sequence>GRDTVIFNVLTSGGSGAVPATANVAPKLIVDLYNHVKSGNYEAARQAQFDLIPLRMAFSLGSFPVVIKEALSILGFDTGGARAPIQSLTSENHRRLVEVLKKMGLVK</sequence>
<dbReference type="Pfam" id="PF00701">
    <property type="entry name" value="DHDPS"/>
    <property type="match status" value="1"/>
</dbReference>
<dbReference type="AlphaFoldDB" id="X1RQT0"/>
<dbReference type="Gene3D" id="3.20.20.70">
    <property type="entry name" value="Aldolase class I"/>
    <property type="match status" value="1"/>
</dbReference>
<feature type="non-terminal residue" evidence="2">
    <location>
        <position position="1"/>
    </location>
</feature>
<dbReference type="GO" id="GO:0008840">
    <property type="term" value="F:4-hydroxy-tetrahydrodipicolinate synthase activity"/>
    <property type="evidence" value="ECO:0007669"/>
    <property type="project" value="TreeGrafter"/>
</dbReference>
<evidence type="ECO:0008006" key="3">
    <source>
        <dbReference type="Google" id="ProtNLM"/>
    </source>
</evidence>
<reference evidence="2" key="1">
    <citation type="journal article" date="2014" name="Front. Microbiol.">
        <title>High frequency of phylogenetically diverse reductive dehalogenase-homologous genes in deep subseafloor sedimentary metagenomes.</title>
        <authorList>
            <person name="Kawai M."/>
            <person name="Futagami T."/>
            <person name="Toyoda A."/>
            <person name="Takaki Y."/>
            <person name="Nishi S."/>
            <person name="Hori S."/>
            <person name="Arai W."/>
            <person name="Tsubouchi T."/>
            <person name="Morono Y."/>
            <person name="Uchiyama I."/>
            <person name="Ito T."/>
            <person name="Fujiyama A."/>
            <person name="Inagaki F."/>
            <person name="Takami H."/>
        </authorList>
    </citation>
    <scope>NUCLEOTIDE SEQUENCE</scope>
    <source>
        <strain evidence="2">Expedition CK06-06</strain>
    </source>
</reference>
<name>X1RQT0_9ZZZZ</name>